<gene>
    <name evidence="2" type="ORF">MYCIT1_LOCUS26626</name>
</gene>
<dbReference type="AlphaFoldDB" id="A0AAD2K477"/>
<accession>A0AAD2K477</accession>
<protein>
    <submittedName>
        <fullName evidence="2">Uncharacterized protein</fullName>
    </submittedName>
</protein>
<comment type="caution">
    <text evidence="2">The sequence shown here is derived from an EMBL/GenBank/DDBJ whole genome shotgun (WGS) entry which is preliminary data.</text>
</comment>
<evidence type="ECO:0000313" key="2">
    <source>
        <dbReference type="EMBL" id="CAK5277617.1"/>
    </source>
</evidence>
<feature type="region of interest" description="Disordered" evidence="1">
    <location>
        <begin position="166"/>
        <end position="199"/>
    </location>
</feature>
<evidence type="ECO:0000313" key="3">
    <source>
        <dbReference type="Proteomes" id="UP001295794"/>
    </source>
</evidence>
<reference evidence="2" key="1">
    <citation type="submission" date="2023-11" db="EMBL/GenBank/DDBJ databases">
        <authorList>
            <person name="De Vega J J."/>
            <person name="De Vega J J."/>
        </authorList>
    </citation>
    <scope>NUCLEOTIDE SEQUENCE</scope>
</reference>
<organism evidence="2 3">
    <name type="scientific">Mycena citricolor</name>
    <dbReference type="NCBI Taxonomy" id="2018698"/>
    <lineage>
        <taxon>Eukaryota</taxon>
        <taxon>Fungi</taxon>
        <taxon>Dikarya</taxon>
        <taxon>Basidiomycota</taxon>
        <taxon>Agaricomycotina</taxon>
        <taxon>Agaricomycetes</taxon>
        <taxon>Agaricomycetidae</taxon>
        <taxon>Agaricales</taxon>
        <taxon>Marasmiineae</taxon>
        <taxon>Mycenaceae</taxon>
        <taxon>Mycena</taxon>
    </lineage>
</organism>
<evidence type="ECO:0000256" key="1">
    <source>
        <dbReference type="SAM" id="MobiDB-lite"/>
    </source>
</evidence>
<dbReference type="EMBL" id="CAVNYO010000419">
    <property type="protein sequence ID" value="CAK5277617.1"/>
    <property type="molecule type" value="Genomic_DNA"/>
</dbReference>
<sequence>MAPRGGPRGDAQTGIEDDGTMSSPAVTPSDEVKSRFWKRVAEITSRYHNVETGWTGTKEVRDWNHSNPTACDKCLRSRVERQCIIDEDQPSCRPCRDAKISCDRKCKFIYDLTKDDFFPEYALFLHVYNDRKPGQLRKLKQAEASFRYSPRSLDTLSTRRGRMLNAQKEHTRAAAADKVDGPYPAPEFPPSGSSLDPYPPPLSAPGTSFDAFSTSSIDALSQQYSHVVERARQVEDIARSIPPNQAPLLGVPDFVGLVNSLVQEVYQFREALIQGTEV</sequence>
<feature type="region of interest" description="Disordered" evidence="1">
    <location>
        <begin position="1"/>
        <end position="29"/>
    </location>
</feature>
<feature type="compositionally biased region" description="Basic and acidic residues" evidence="1">
    <location>
        <begin position="167"/>
        <end position="180"/>
    </location>
</feature>
<dbReference type="Proteomes" id="UP001295794">
    <property type="component" value="Unassembled WGS sequence"/>
</dbReference>
<proteinExistence type="predicted"/>
<keyword evidence="3" id="KW-1185">Reference proteome</keyword>
<name>A0AAD2K477_9AGAR</name>